<evidence type="ECO:0000256" key="1">
    <source>
        <dbReference type="SAM" id="MobiDB-lite"/>
    </source>
</evidence>
<proteinExistence type="predicted"/>
<sequence>MASASAPTDSDDDSHGILPSQFLRERRPEIYSDSAGRTDYELDRAVFDYHLETLTRRNQTHDFEIFCRKLCERAICPNLRAQTGPDGGGDSKADGESFPVADELSDIFFEGEANSGRERWGFAFSAKGEWKRKIREDVDGLIKTGRSYDRIVCVTSQYIKSKERAALEDELSQNTGVPITIHDRTWVIAQVLDHGRKDLAYNYLGVGKEVIDCPASAPMAQIMG</sequence>
<dbReference type="EMBL" id="AGZU01000007">
    <property type="protein sequence ID" value="EKU76377.1"/>
    <property type="molecule type" value="Genomic_DNA"/>
</dbReference>
<evidence type="ECO:0000313" key="2">
    <source>
        <dbReference type="EMBL" id="EKU76377.1"/>
    </source>
</evidence>
<evidence type="ECO:0000313" key="3">
    <source>
        <dbReference type="Proteomes" id="UP000009887"/>
    </source>
</evidence>
<organism evidence="2 3">
    <name type="scientific">Sphingobium yanoikuyae ATCC 51230</name>
    <dbReference type="NCBI Taxonomy" id="883163"/>
    <lineage>
        <taxon>Bacteria</taxon>
        <taxon>Pseudomonadati</taxon>
        <taxon>Pseudomonadota</taxon>
        <taxon>Alphaproteobacteria</taxon>
        <taxon>Sphingomonadales</taxon>
        <taxon>Sphingomonadaceae</taxon>
        <taxon>Sphingobium</taxon>
    </lineage>
</organism>
<dbReference type="RefSeq" id="WP_004208804.1">
    <property type="nucleotide sequence ID" value="NZ_JH992904.1"/>
</dbReference>
<feature type="region of interest" description="Disordered" evidence="1">
    <location>
        <begin position="1"/>
        <end position="20"/>
    </location>
</feature>
<accession>K9DC18</accession>
<protein>
    <submittedName>
        <fullName evidence="2">Uncharacterized protein</fullName>
    </submittedName>
</protein>
<dbReference type="Proteomes" id="UP000009887">
    <property type="component" value="Unassembled WGS sequence"/>
</dbReference>
<name>K9DC18_SPHYA</name>
<reference evidence="2 3" key="1">
    <citation type="submission" date="2012-09" db="EMBL/GenBank/DDBJ databases">
        <title>The Genome Sequence of Sphingobium yanoikuyae ATCC 51230.</title>
        <authorList>
            <consortium name="The Broad Institute Genome Sequencing Platform"/>
            <person name="Earl A."/>
            <person name="Ward D."/>
            <person name="Feldgarden M."/>
            <person name="Gevers D."/>
            <person name="Huys G."/>
            <person name="Walker B."/>
            <person name="Young S.K."/>
            <person name="Zeng Q."/>
            <person name="Gargeya S."/>
            <person name="Fitzgerald M."/>
            <person name="Haas B."/>
            <person name="Abouelleil A."/>
            <person name="Alvarado L."/>
            <person name="Arachchi H.M."/>
            <person name="Berlin A.M."/>
            <person name="Chapman S.B."/>
            <person name="Goldberg J."/>
            <person name="Griggs A."/>
            <person name="Gujja S."/>
            <person name="Hansen M."/>
            <person name="Howarth C."/>
            <person name="Imamovic A."/>
            <person name="Larimer J."/>
            <person name="McCowen C."/>
            <person name="Montmayeur A."/>
            <person name="Murphy C."/>
            <person name="Neiman D."/>
            <person name="Pearson M."/>
            <person name="Priest M."/>
            <person name="Roberts A."/>
            <person name="Saif S."/>
            <person name="Shea T."/>
            <person name="Sisk P."/>
            <person name="Sykes S."/>
            <person name="Wortman J."/>
            <person name="Nusbaum C."/>
            <person name="Birren B."/>
        </authorList>
    </citation>
    <scope>NUCLEOTIDE SEQUENCE [LARGE SCALE GENOMIC DNA]</scope>
    <source>
        <strain evidence="2 3">ATCC 51230</strain>
    </source>
</reference>
<comment type="caution">
    <text evidence="2">The sequence shown here is derived from an EMBL/GenBank/DDBJ whole genome shotgun (WGS) entry which is preliminary data.</text>
</comment>
<dbReference type="AlphaFoldDB" id="K9DC18"/>
<gene>
    <name evidence="2" type="ORF">HMPREF9718_01729</name>
</gene>
<keyword evidence="3" id="KW-1185">Reference proteome</keyword>
<dbReference type="PATRIC" id="fig|883163.3.peg.1772"/>
<dbReference type="HOGENOM" id="CLU_1234373_0_0_5"/>